<dbReference type="SUPFAM" id="SSF53474">
    <property type="entry name" value="alpha/beta-Hydrolases"/>
    <property type="match status" value="1"/>
</dbReference>
<protein>
    <submittedName>
        <fullName evidence="2">Alpha/beta hydrolase</fullName>
    </submittedName>
</protein>
<dbReference type="OrthoDB" id="7958481at2"/>
<dbReference type="PANTHER" id="PTHR43433:SF5">
    <property type="entry name" value="AB HYDROLASE-1 DOMAIN-CONTAINING PROTEIN"/>
    <property type="match status" value="1"/>
</dbReference>
<dbReference type="RefSeq" id="WP_129521881.1">
    <property type="nucleotide sequence ID" value="NZ_SDPN01000037.1"/>
</dbReference>
<keyword evidence="2" id="KW-0378">Hydrolase</keyword>
<gene>
    <name evidence="2" type="ORF">ESP51_15925</name>
</gene>
<comment type="caution">
    <text evidence="2">The sequence shown here is derived from an EMBL/GenBank/DDBJ whole genome shotgun (WGS) entry which is preliminary data.</text>
</comment>
<name>A0A4Q2KT36_9MICO</name>
<proteinExistence type="predicted"/>
<dbReference type="InterPro" id="IPR029058">
    <property type="entry name" value="AB_hydrolase_fold"/>
</dbReference>
<evidence type="ECO:0000313" key="2">
    <source>
        <dbReference type="EMBL" id="RXZ67887.1"/>
    </source>
</evidence>
<feature type="domain" description="AB hydrolase-1" evidence="1">
    <location>
        <begin position="43"/>
        <end position="272"/>
    </location>
</feature>
<accession>A0A4Q2KT36</accession>
<dbReference type="AlphaFoldDB" id="A0A4Q2KT36"/>
<dbReference type="PRINTS" id="PR00111">
    <property type="entry name" value="ABHYDROLASE"/>
</dbReference>
<organism evidence="2 3">
    <name type="scientific">Agromyces albus</name>
    <dbReference type="NCBI Taxonomy" id="205332"/>
    <lineage>
        <taxon>Bacteria</taxon>
        <taxon>Bacillati</taxon>
        <taxon>Actinomycetota</taxon>
        <taxon>Actinomycetes</taxon>
        <taxon>Micrococcales</taxon>
        <taxon>Microbacteriaceae</taxon>
        <taxon>Agromyces</taxon>
    </lineage>
</organism>
<keyword evidence="3" id="KW-1185">Reference proteome</keyword>
<dbReference type="EMBL" id="SDPN01000037">
    <property type="protein sequence ID" value="RXZ67887.1"/>
    <property type="molecule type" value="Genomic_DNA"/>
</dbReference>
<dbReference type="Gene3D" id="3.40.50.1820">
    <property type="entry name" value="alpha/beta hydrolase"/>
    <property type="match status" value="1"/>
</dbReference>
<sequence>MSNTNTSHEPVITSYAKAPTRTISAGGVTFAYRELGPKGGIPVVFFVHLAATLDNWDPRIVDPIAKNRHVITFDNRGVGASTGEVPDSVEAMADDAYTFIKALGFDKVDIFSFSLGGFIAQDLVVKHPELVRKLVLTGTGPRGGKDIEKVVGVTYWDILRATLTRQDPKEFLFFNRNATGKPAARAFVQRLQERTVDRDADIKVRAFQTQLKAIQKFGRSAPADLSKLTQPTLIANGDNDRMVPSVLSEDLHRRIKGSELIIYPDSGHGGIFQFHGKFAPVAVEFLAR</sequence>
<dbReference type="Pfam" id="PF00561">
    <property type="entry name" value="Abhydrolase_1"/>
    <property type="match status" value="1"/>
</dbReference>
<dbReference type="PANTHER" id="PTHR43433">
    <property type="entry name" value="HYDROLASE, ALPHA/BETA FOLD FAMILY PROTEIN"/>
    <property type="match status" value="1"/>
</dbReference>
<dbReference type="Proteomes" id="UP000293865">
    <property type="component" value="Unassembled WGS sequence"/>
</dbReference>
<dbReference type="InterPro" id="IPR000073">
    <property type="entry name" value="AB_hydrolase_1"/>
</dbReference>
<evidence type="ECO:0000313" key="3">
    <source>
        <dbReference type="Proteomes" id="UP000293865"/>
    </source>
</evidence>
<dbReference type="GO" id="GO:0016787">
    <property type="term" value="F:hydrolase activity"/>
    <property type="evidence" value="ECO:0007669"/>
    <property type="project" value="UniProtKB-KW"/>
</dbReference>
<reference evidence="2 3" key="1">
    <citation type="submission" date="2019-01" db="EMBL/GenBank/DDBJ databases">
        <title>Agromyces.</title>
        <authorList>
            <person name="Li J."/>
        </authorList>
    </citation>
    <scope>NUCLEOTIDE SEQUENCE [LARGE SCALE GENOMIC DNA]</scope>
    <source>
        <strain evidence="2 3">DSM 15934</strain>
    </source>
</reference>
<evidence type="ECO:0000259" key="1">
    <source>
        <dbReference type="Pfam" id="PF00561"/>
    </source>
</evidence>
<dbReference type="InterPro" id="IPR050471">
    <property type="entry name" value="AB_hydrolase"/>
</dbReference>